<dbReference type="Gene3D" id="3.40.50.720">
    <property type="entry name" value="NAD(P)-binding Rossmann-like Domain"/>
    <property type="match status" value="2"/>
</dbReference>
<accession>A0A813JDM1</accession>
<dbReference type="EMBL" id="CAJNNV010030946">
    <property type="protein sequence ID" value="CAE8634242.1"/>
    <property type="molecule type" value="Genomic_DNA"/>
</dbReference>
<evidence type="ECO:0000313" key="7">
    <source>
        <dbReference type="Proteomes" id="UP000626109"/>
    </source>
</evidence>
<feature type="non-terminal residue" evidence="6">
    <location>
        <position position="226"/>
    </location>
</feature>
<dbReference type="Proteomes" id="UP000654075">
    <property type="component" value="Unassembled WGS sequence"/>
</dbReference>
<keyword evidence="2" id="KW-0560">Oxidoreductase</keyword>
<protein>
    <recommendedName>
        <fullName evidence="4">D-isomer specific 2-hydroxyacid dehydrogenase catalytic domain-containing protein</fullName>
    </recommendedName>
</protein>
<dbReference type="InterPro" id="IPR036291">
    <property type="entry name" value="NAD(P)-bd_dom_sf"/>
</dbReference>
<evidence type="ECO:0000313" key="6">
    <source>
        <dbReference type="EMBL" id="CAE8674258.1"/>
    </source>
</evidence>
<gene>
    <name evidence="5" type="ORF">PGLA1383_LOCUS49896</name>
    <name evidence="6" type="ORF">PGLA2088_LOCUS18893</name>
</gene>
<dbReference type="AlphaFoldDB" id="A0A813JDM1"/>
<dbReference type="EMBL" id="CAJNNW010024794">
    <property type="protein sequence ID" value="CAE8674258.1"/>
    <property type="molecule type" value="Genomic_DNA"/>
</dbReference>
<dbReference type="InterPro" id="IPR050418">
    <property type="entry name" value="D-iso_2-hydroxyacid_DH_PdxB"/>
</dbReference>
<evidence type="ECO:0000313" key="5">
    <source>
        <dbReference type="EMBL" id="CAE8634242.1"/>
    </source>
</evidence>
<keyword evidence="8" id="KW-1185">Reference proteome</keyword>
<dbReference type="OMA" id="DMDANIG"/>
<dbReference type="PANTHER" id="PTHR43761">
    <property type="entry name" value="D-ISOMER SPECIFIC 2-HYDROXYACID DEHYDROGENASE FAMILY PROTEIN (AFU_ORTHOLOGUE AFUA_1G13630)"/>
    <property type="match status" value="1"/>
</dbReference>
<reference evidence="6" key="1">
    <citation type="submission" date="2021-02" db="EMBL/GenBank/DDBJ databases">
        <authorList>
            <person name="Dougan E. K."/>
            <person name="Rhodes N."/>
            <person name="Thang M."/>
            <person name="Chan C."/>
        </authorList>
    </citation>
    <scope>NUCLEOTIDE SEQUENCE</scope>
</reference>
<feature type="non-terminal residue" evidence="6">
    <location>
        <position position="1"/>
    </location>
</feature>
<keyword evidence="3" id="KW-0520">NAD</keyword>
<sequence length="226" mass="23964">LCVYRPVATTMSARVVIVNAARVDFDKKLNLAALEAVAQVTSHDVSAGEEIAVRADGHQVVITKEIPVTADVIAKFPDSVKLIAEAGTGYNNIDIQAARARGITVCNVPAYSNDAVAQLVVTFLLNFSCSMVPQQRMLMKGDKSNFTKHLQVPHFEAGGKTLGLIGGGGTIGSKVTEIALTLGLTILISSRNPKPSADPRVQIVTLDELLAQSDFISIHCPLTDAT</sequence>
<feature type="domain" description="D-isomer specific 2-hydroxyacid dehydrogenase catalytic" evidence="4">
    <location>
        <begin position="31"/>
        <end position="145"/>
    </location>
</feature>
<name>A0A813JDM1_POLGL</name>
<proteinExistence type="inferred from homology"/>
<evidence type="ECO:0000256" key="3">
    <source>
        <dbReference type="ARBA" id="ARBA00023027"/>
    </source>
</evidence>
<evidence type="ECO:0000256" key="1">
    <source>
        <dbReference type="ARBA" id="ARBA00005854"/>
    </source>
</evidence>
<dbReference type="GO" id="GO:0051287">
    <property type="term" value="F:NAD binding"/>
    <property type="evidence" value="ECO:0007669"/>
    <property type="project" value="InterPro"/>
</dbReference>
<dbReference type="SUPFAM" id="SSF51735">
    <property type="entry name" value="NAD(P)-binding Rossmann-fold domains"/>
    <property type="match status" value="1"/>
</dbReference>
<dbReference type="PANTHER" id="PTHR43761:SF1">
    <property type="entry name" value="D-ISOMER SPECIFIC 2-HYDROXYACID DEHYDROGENASE CATALYTIC DOMAIN-CONTAINING PROTEIN-RELATED"/>
    <property type="match status" value="1"/>
</dbReference>
<evidence type="ECO:0000313" key="8">
    <source>
        <dbReference type="Proteomes" id="UP000654075"/>
    </source>
</evidence>
<dbReference type="Pfam" id="PF00389">
    <property type="entry name" value="2-Hacid_dh"/>
    <property type="match status" value="1"/>
</dbReference>
<dbReference type="OrthoDB" id="298012at2759"/>
<dbReference type="SUPFAM" id="SSF52283">
    <property type="entry name" value="Formate/glycerate dehydrogenase catalytic domain-like"/>
    <property type="match status" value="1"/>
</dbReference>
<evidence type="ECO:0000259" key="4">
    <source>
        <dbReference type="Pfam" id="PF00389"/>
    </source>
</evidence>
<comment type="caution">
    <text evidence="6">The sequence shown here is derived from an EMBL/GenBank/DDBJ whole genome shotgun (WGS) entry which is preliminary data.</text>
</comment>
<organism evidence="6 7">
    <name type="scientific">Polarella glacialis</name>
    <name type="common">Dinoflagellate</name>
    <dbReference type="NCBI Taxonomy" id="89957"/>
    <lineage>
        <taxon>Eukaryota</taxon>
        <taxon>Sar</taxon>
        <taxon>Alveolata</taxon>
        <taxon>Dinophyceae</taxon>
        <taxon>Suessiales</taxon>
        <taxon>Suessiaceae</taxon>
        <taxon>Polarella</taxon>
    </lineage>
</organism>
<comment type="similarity">
    <text evidence="1">Belongs to the D-isomer specific 2-hydroxyacid dehydrogenase family.</text>
</comment>
<evidence type="ECO:0000256" key="2">
    <source>
        <dbReference type="ARBA" id="ARBA00023002"/>
    </source>
</evidence>
<dbReference type="InterPro" id="IPR006139">
    <property type="entry name" value="D-isomer_2_OHA_DH_cat_dom"/>
</dbReference>
<dbReference type="GO" id="GO:0016616">
    <property type="term" value="F:oxidoreductase activity, acting on the CH-OH group of donors, NAD or NADP as acceptor"/>
    <property type="evidence" value="ECO:0007669"/>
    <property type="project" value="InterPro"/>
</dbReference>
<dbReference type="Proteomes" id="UP000626109">
    <property type="component" value="Unassembled WGS sequence"/>
</dbReference>